<reference evidence="1" key="1">
    <citation type="journal article" date="2014" name="Front. Microbiol.">
        <title>High frequency of phylogenetically diverse reductive dehalogenase-homologous genes in deep subseafloor sedimentary metagenomes.</title>
        <authorList>
            <person name="Kawai M."/>
            <person name="Futagami T."/>
            <person name="Toyoda A."/>
            <person name="Takaki Y."/>
            <person name="Nishi S."/>
            <person name="Hori S."/>
            <person name="Arai W."/>
            <person name="Tsubouchi T."/>
            <person name="Morono Y."/>
            <person name="Uchiyama I."/>
            <person name="Ito T."/>
            <person name="Fujiyama A."/>
            <person name="Inagaki F."/>
            <person name="Takami H."/>
        </authorList>
    </citation>
    <scope>NUCLEOTIDE SEQUENCE</scope>
    <source>
        <strain evidence="1">Expedition CK06-06</strain>
    </source>
</reference>
<dbReference type="AlphaFoldDB" id="X1BDG9"/>
<dbReference type="EMBL" id="BART01028771">
    <property type="protein sequence ID" value="GAG93060.1"/>
    <property type="molecule type" value="Genomic_DNA"/>
</dbReference>
<comment type="caution">
    <text evidence="1">The sequence shown here is derived from an EMBL/GenBank/DDBJ whole genome shotgun (WGS) entry which is preliminary data.</text>
</comment>
<organism evidence="1">
    <name type="scientific">marine sediment metagenome</name>
    <dbReference type="NCBI Taxonomy" id="412755"/>
    <lineage>
        <taxon>unclassified sequences</taxon>
        <taxon>metagenomes</taxon>
        <taxon>ecological metagenomes</taxon>
    </lineage>
</organism>
<evidence type="ECO:0000313" key="1">
    <source>
        <dbReference type="EMBL" id="GAG93060.1"/>
    </source>
</evidence>
<gene>
    <name evidence="1" type="ORF">S01H4_50638</name>
</gene>
<name>X1BDG9_9ZZZZ</name>
<protein>
    <submittedName>
        <fullName evidence="1">Uncharacterized protein</fullName>
    </submittedName>
</protein>
<accession>X1BDG9</accession>
<sequence>MFKKWFLRTFFGNRMLLESILMELRNIHYHSDRLEAFYMMVNKIKEDKDKITIGNVIIDKDQKNGKK</sequence>
<proteinExistence type="predicted"/>